<reference evidence="1 2" key="1">
    <citation type="journal article" date="2018" name="Nat. Ecol. Evol.">
        <title>Genomic signatures of mitonuclear coevolution across populations of Tigriopus californicus.</title>
        <authorList>
            <person name="Barreto F.S."/>
            <person name="Watson E.T."/>
            <person name="Lima T.G."/>
            <person name="Willett C.S."/>
            <person name="Edmands S."/>
            <person name="Li W."/>
            <person name="Burton R.S."/>
        </authorList>
    </citation>
    <scope>NUCLEOTIDE SEQUENCE [LARGE SCALE GENOMIC DNA]</scope>
    <source>
        <strain evidence="1 2">San Diego</strain>
    </source>
</reference>
<keyword evidence="2" id="KW-1185">Reference proteome</keyword>
<dbReference type="AlphaFoldDB" id="A0A553PP11"/>
<name>A0A553PP11_TIGCA</name>
<evidence type="ECO:0000313" key="1">
    <source>
        <dbReference type="EMBL" id="TRY79412.1"/>
    </source>
</evidence>
<sequence length="208" mass="23863">MGSTEGNEDWWHKLSEHCSRVQIQDWTILLPNQFDLHWNEEPHLTRMILFNPVSGHFITRVLGRTLESGTLDSLDALVPLASSFFLSQVCLGRKENEEDMFPFSLSFSLQCSMILSGKPESNGDLDQESKHWNHPQCEECRRLSIEEDGSVFDDLGMDLDGGGEMYCKQESFKEDIEDYDDDIPELFVGNVVEEVQTEDAPKKKRNTK</sequence>
<proteinExistence type="predicted"/>
<comment type="caution">
    <text evidence="1">The sequence shown here is derived from an EMBL/GenBank/DDBJ whole genome shotgun (WGS) entry which is preliminary data.</text>
</comment>
<dbReference type="EMBL" id="VCGU01000002">
    <property type="protein sequence ID" value="TRY79412.1"/>
    <property type="molecule type" value="Genomic_DNA"/>
</dbReference>
<evidence type="ECO:0000313" key="2">
    <source>
        <dbReference type="Proteomes" id="UP000318571"/>
    </source>
</evidence>
<organism evidence="1 2">
    <name type="scientific">Tigriopus californicus</name>
    <name type="common">Marine copepod</name>
    <dbReference type="NCBI Taxonomy" id="6832"/>
    <lineage>
        <taxon>Eukaryota</taxon>
        <taxon>Metazoa</taxon>
        <taxon>Ecdysozoa</taxon>
        <taxon>Arthropoda</taxon>
        <taxon>Crustacea</taxon>
        <taxon>Multicrustacea</taxon>
        <taxon>Hexanauplia</taxon>
        <taxon>Copepoda</taxon>
        <taxon>Harpacticoida</taxon>
        <taxon>Harpacticidae</taxon>
        <taxon>Tigriopus</taxon>
    </lineage>
</organism>
<accession>A0A553PP11</accession>
<gene>
    <name evidence="1" type="ORF">TCAL_07058</name>
</gene>
<dbReference type="Proteomes" id="UP000318571">
    <property type="component" value="Chromosome 6"/>
</dbReference>
<protein>
    <submittedName>
        <fullName evidence="1">Uncharacterized protein</fullName>
    </submittedName>
</protein>